<feature type="compositionally biased region" description="Polar residues" evidence="1">
    <location>
        <begin position="204"/>
        <end position="216"/>
    </location>
</feature>
<accession>A0A9N8EQZ2</accession>
<comment type="caution">
    <text evidence="2">The sequence shown here is derived from an EMBL/GenBank/DDBJ whole genome shotgun (WGS) entry which is preliminary data.</text>
</comment>
<organism evidence="2 3">
    <name type="scientific">Seminavis robusta</name>
    <dbReference type="NCBI Taxonomy" id="568900"/>
    <lineage>
        <taxon>Eukaryota</taxon>
        <taxon>Sar</taxon>
        <taxon>Stramenopiles</taxon>
        <taxon>Ochrophyta</taxon>
        <taxon>Bacillariophyta</taxon>
        <taxon>Bacillariophyceae</taxon>
        <taxon>Bacillariophycidae</taxon>
        <taxon>Naviculales</taxon>
        <taxon>Naviculaceae</taxon>
        <taxon>Seminavis</taxon>
    </lineage>
</organism>
<evidence type="ECO:0000256" key="1">
    <source>
        <dbReference type="SAM" id="MobiDB-lite"/>
    </source>
</evidence>
<feature type="compositionally biased region" description="Basic and acidic residues" evidence="1">
    <location>
        <begin position="218"/>
        <end position="228"/>
    </location>
</feature>
<feature type="region of interest" description="Disordered" evidence="1">
    <location>
        <begin position="204"/>
        <end position="230"/>
    </location>
</feature>
<evidence type="ECO:0000313" key="2">
    <source>
        <dbReference type="EMBL" id="CAB9525666.1"/>
    </source>
</evidence>
<dbReference type="EMBL" id="CAICTM010001706">
    <property type="protein sequence ID" value="CAB9525666.1"/>
    <property type="molecule type" value="Genomic_DNA"/>
</dbReference>
<feature type="region of interest" description="Disordered" evidence="1">
    <location>
        <begin position="245"/>
        <end position="269"/>
    </location>
</feature>
<dbReference type="AlphaFoldDB" id="A0A9N8EQZ2"/>
<feature type="compositionally biased region" description="Basic residues" evidence="1">
    <location>
        <begin position="259"/>
        <end position="269"/>
    </location>
</feature>
<name>A0A9N8EQZ2_9STRA</name>
<gene>
    <name evidence="2" type="ORF">SEMRO_1708_G292670.1</name>
</gene>
<reference evidence="2" key="1">
    <citation type="submission" date="2020-06" db="EMBL/GenBank/DDBJ databases">
        <authorList>
            <consortium name="Plant Systems Biology data submission"/>
        </authorList>
    </citation>
    <scope>NUCLEOTIDE SEQUENCE</scope>
    <source>
        <strain evidence="2">D6</strain>
    </source>
</reference>
<evidence type="ECO:0000313" key="3">
    <source>
        <dbReference type="Proteomes" id="UP001153069"/>
    </source>
</evidence>
<proteinExistence type="predicted"/>
<sequence>MTLIDAWRRQLRTPSSHHSSSNLHCTATAVAWVTPEHPGAHLVHGANATAAQITEINRLFNENLERFHICKATGTALKKQLLEAVPATFTLTLKNDLFGYANVTVLEILYHLDTQYGKVDQEDLKEDFERMGAAWSPTQPIEDLFNQIKAAQLYAAAYDPITNKTAIRAATTNLANSEVFTEALREWKTKMKPITPWQDLNFTSRRPTRNVANSSPHPKLDMQTEPSRRKNLTTMAIQSRCGIVTGPQYDSHRHELHQTSHRTPKGSNR</sequence>
<dbReference type="Proteomes" id="UP001153069">
    <property type="component" value="Unassembled WGS sequence"/>
</dbReference>
<keyword evidence="3" id="KW-1185">Reference proteome</keyword>
<protein>
    <submittedName>
        <fullName evidence="2">Uncharacterized protein</fullName>
    </submittedName>
</protein>